<evidence type="ECO:0000313" key="2">
    <source>
        <dbReference type="Proteomes" id="UP000060787"/>
    </source>
</evidence>
<protein>
    <submittedName>
        <fullName evidence="1">Uncharacterized protein</fullName>
    </submittedName>
</protein>
<dbReference type="STRING" id="84531.LA76x_2276"/>
<dbReference type="EMBL" id="CP011129">
    <property type="protein sequence ID" value="ALN80409.1"/>
    <property type="molecule type" value="Genomic_DNA"/>
</dbReference>
<accession>A0A0S2FA46</accession>
<name>A0A0S2FA46_LYSAN</name>
<dbReference type="Proteomes" id="UP000060787">
    <property type="component" value="Chromosome"/>
</dbReference>
<dbReference type="RefSeq" id="WP_057917728.1">
    <property type="nucleotide sequence ID" value="NZ_CP011129.1"/>
</dbReference>
<keyword evidence="2" id="KW-1185">Reference proteome</keyword>
<reference evidence="1 2" key="1">
    <citation type="journal article" date="2015" name="BMC Genomics">
        <title>Comparative genomics and metabolic profiling of the genus Lysobacter.</title>
        <authorList>
            <person name="de Bruijn I."/>
            <person name="Cheng X."/>
            <person name="de Jager V."/>
            <person name="Exposito R.G."/>
            <person name="Watrous J."/>
            <person name="Patel N."/>
            <person name="Postma J."/>
            <person name="Dorrestein P.C."/>
            <person name="Kobayashi D."/>
            <person name="Raaijmakers J.M."/>
        </authorList>
    </citation>
    <scope>NUCLEOTIDE SEQUENCE [LARGE SCALE GENOMIC DNA]</scope>
    <source>
        <strain evidence="1 2">76</strain>
    </source>
</reference>
<gene>
    <name evidence="1" type="ORF">LA76x_2276</name>
</gene>
<dbReference type="KEGG" id="lab:LA76x_2276"/>
<dbReference type="AlphaFoldDB" id="A0A0S2FA46"/>
<proteinExistence type="predicted"/>
<organism evidence="1 2">
    <name type="scientific">Lysobacter antibioticus</name>
    <dbReference type="NCBI Taxonomy" id="84531"/>
    <lineage>
        <taxon>Bacteria</taxon>
        <taxon>Pseudomonadati</taxon>
        <taxon>Pseudomonadota</taxon>
        <taxon>Gammaproteobacteria</taxon>
        <taxon>Lysobacterales</taxon>
        <taxon>Lysobacteraceae</taxon>
        <taxon>Lysobacter</taxon>
    </lineage>
</organism>
<dbReference type="PATRIC" id="fig|84531.8.peg.2287"/>
<evidence type="ECO:0000313" key="1">
    <source>
        <dbReference type="EMBL" id="ALN80409.1"/>
    </source>
</evidence>
<sequence length="95" mass="10671">MDRQHDPITRAEFESRISALEGQCEVYLRYIKALLTVLPAEQYELDVIATAVREINVSAEEHPEPLRTAIQTANQRVNALELPRRRSGSAGGIAR</sequence>